<organism evidence="1">
    <name type="scientific">Magnetospirillum gryphiswaldense</name>
    <dbReference type="NCBI Taxonomy" id="55518"/>
    <lineage>
        <taxon>Bacteria</taxon>
        <taxon>Pseudomonadati</taxon>
        <taxon>Pseudomonadota</taxon>
        <taxon>Alphaproteobacteria</taxon>
        <taxon>Rhodospirillales</taxon>
        <taxon>Rhodospirillaceae</taxon>
        <taxon>Magnetospirillum</taxon>
    </lineage>
</organism>
<name>A4TVI1_9PROT</name>
<dbReference type="EMBL" id="CU459003">
    <property type="protein sequence ID" value="CAM74638.1"/>
    <property type="molecule type" value="Genomic_DNA"/>
</dbReference>
<sequence length="114" mass="12467">MSEPKLKAKLFIHAAIRRCSLQALPAVVAHKGDEDSGTILVRVYMGGRQCRVYGQVRDAEGRLGWLCATGPQPVDEERAEAYVARARAIDGDLWVLDVDSADGSAPFLEPLFRA</sequence>
<keyword evidence="1" id="KW-0808">Transferase</keyword>
<dbReference type="InterPro" id="IPR009964">
    <property type="entry name" value="DUF1491"/>
</dbReference>
<dbReference type="Gene3D" id="3.40.1530.20">
    <property type="entry name" value="Protein of unknown function (DUF1491)"/>
    <property type="match status" value="1"/>
</dbReference>
<accession>A4TVI1</accession>
<dbReference type="GO" id="GO:0016301">
    <property type="term" value="F:kinase activity"/>
    <property type="evidence" value="ECO:0007669"/>
    <property type="project" value="UniProtKB-KW"/>
</dbReference>
<dbReference type="AlphaFoldDB" id="A4TVI1"/>
<gene>
    <name evidence="1" type="ORF">MGR_0074</name>
</gene>
<reference evidence="1" key="1">
    <citation type="journal article" date="2007" name="J. Bacteriol.">
        <title>Comparative genome analysis of four magnetotactic bacteria reveals a complex set of group-specific genes implicated in magnetosome biomineralization and function.</title>
        <authorList>
            <person name="Richter M."/>
            <person name="Kube M."/>
            <person name="Bazylinski D.A."/>
            <person name="Lombardot T."/>
            <person name="Gloeckner F.O."/>
            <person name="Reinhardt R."/>
            <person name="Schueler D."/>
        </authorList>
    </citation>
    <scope>NUCLEOTIDE SEQUENCE</scope>
    <source>
        <strain evidence="1">MSR-1</strain>
    </source>
</reference>
<keyword evidence="1" id="KW-0418">Kinase</keyword>
<dbReference type="Pfam" id="PF07372">
    <property type="entry name" value="DUF1491"/>
    <property type="match status" value="1"/>
</dbReference>
<proteinExistence type="predicted"/>
<evidence type="ECO:0000313" key="1">
    <source>
        <dbReference type="EMBL" id="CAM74638.1"/>
    </source>
</evidence>
<protein>
    <submittedName>
        <fullName evidence="1">Signal transduction histidine kinase</fullName>
    </submittedName>
</protein>
<dbReference type="RefSeq" id="WP_024080657.1">
    <property type="nucleotide sequence ID" value="NZ_CP027527.1"/>
</dbReference>